<reference evidence="1 2" key="1">
    <citation type="submission" date="2019-08" db="EMBL/GenBank/DDBJ databases">
        <title>Bacillus genomes from the desert of Cuatro Cienegas, Coahuila.</title>
        <authorList>
            <person name="Olmedo-Alvarez G."/>
        </authorList>
    </citation>
    <scope>NUCLEOTIDE SEQUENCE [LARGE SCALE GENOMIC DNA]</scope>
    <source>
        <strain evidence="1 2">CH40_1T</strain>
    </source>
</reference>
<sequence>MLKRSGGRSMSDHSTKLTSGELATLWTTYQNDTSSLCMIEYFLEKCEDPKIKDLLLLTQQASLDHVTFLKKLYEKEQIPQPAGFTLEQDVNPDTPRMYEDIFFLMFMRQMSKVGMLTYSGALSLAVREDIINFYQGCLRFTSDLYQKTTEATLDMGILVRSPYMPYPKGIGFVEEKNYFSGSLNPFTEKRPLNAIEISHLFMNTETNLLGNMLTTSFAQMAETPDVKDFMVRAQQIAQKHIKIFGKTLVDNDMQAPMSWDTNVQDSTTPVFSEKLMMFTVVLVMNAGIGNYGTSASASMRFDVASNYLRMAVEAGRLGKSGADIMVKYGWLEEPPQSPDRKKLVREN</sequence>
<organism evidence="1 2">
    <name type="scientific">Rossellomorea vietnamensis</name>
    <dbReference type="NCBI Taxonomy" id="218284"/>
    <lineage>
        <taxon>Bacteria</taxon>
        <taxon>Bacillati</taxon>
        <taxon>Bacillota</taxon>
        <taxon>Bacilli</taxon>
        <taxon>Bacillales</taxon>
        <taxon>Bacillaceae</taxon>
        <taxon>Rossellomorea</taxon>
    </lineage>
</organism>
<comment type="caution">
    <text evidence="1">The sequence shown here is derived from an EMBL/GenBank/DDBJ whole genome shotgun (WGS) entry which is preliminary data.</text>
</comment>
<name>A0A5D4KHE5_9BACI</name>
<dbReference type="Gene3D" id="1.20.1260.10">
    <property type="match status" value="2"/>
</dbReference>
<dbReference type="EMBL" id="VTEH01000004">
    <property type="protein sequence ID" value="TYR76165.1"/>
    <property type="molecule type" value="Genomic_DNA"/>
</dbReference>
<dbReference type="Pfam" id="PF11553">
    <property type="entry name" value="DUF3231"/>
    <property type="match status" value="2"/>
</dbReference>
<evidence type="ECO:0000313" key="1">
    <source>
        <dbReference type="EMBL" id="TYR76165.1"/>
    </source>
</evidence>
<dbReference type="InterPro" id="IPR021617">
    <property type="entry name" value="DUF3231"/>
</dbReference>
<dbReference type="AlphaFoldDB" id="A0A5D4KHE5"/>
<protein>
    <submittedName>
        <fullName evidence="1">DUF3231 family protein</fullName>
    </submittedName>
</protein>
<accession>A0A5D4KHE5</accession>
<dbReference type="InterPro" id="IPR012347">
    <property type="entry name" value="Ferritin-like"/>
</dbReference>
<evidence type="ECO:0000313" key="2">
    <source>
        <dbReference type="Proteomes" id="UP000323317"/>
    </source>
</evidence>
<proteinExistence type="predicted"/>
<dbReference type="Proteomes" id="UP000323317">
    <property type="component" value="Unassembled WGS sequence"/>
</dbReference>
<gene>
    <name evidence="1" type="ORF">FZC79_08425</name>
</gene>